<proteinExistence type="predicted"/>
<dbReference type="Proteomes" id="UP000294963">
    <property type="component" value="Unassembled WGS sequence"/>
</dbReference>
<keyword evidence="2" id="KW-1185">Reference proteome</keyword>
<comment type="caution">
    <text evidence="1">The sequence shown here is derived from an EMBL/GenBank/DDBJ whole genome shotgun (WGS) entry which is preliminary data.</text>
</comment>
<gene>
    <name evidence="1" type="ORF">EC844_11559</name>
</gene>
<reference evidence="1 2" key="1">
    <citation type="submission" date="2019-03" db="EMBL/GenBank/DDBJ databases">
        <title>Genomic analyses of the natural microbiome of Caenorhabditis elegans.</title>
        <authorList>
            <person name="Samuel B."/>
        </authorList>
    </citation>
    <scope>NUCLEOTIDE SEQUENCE [LARGE SCALE GENOMIC DNA]</scope>
    <source>
        <strain evidence="1 2">JUb89</strain>
    </source>
</reference>
<organism evidence="1 2">
    <name type="scientific">Acinetobacter calcoaceticus</name>
    <dbReference type="NCBI Taxonomy" id="471"/>
    <lineage>
        <taxon>Bacteria</taxon>
        <taxon>Pseudomonadati</taxon>
        <taxon>Pseudomonadota</taxon>
        <taxon>Gammaproteobacteria</taxon>
        <taxon>Moraxellales</taxon>
        <taxon>Moraxellaceae</taxon>
        <taxon>Acinetobacter</taxon>
        <taxon>Acinetobacter calcoaceticus/baumannii complex</taxon>
    </lineage>
</organism>
<evidence type="ECO:0000313" key="2">
    <source>
        <dbReference type="Proteomes" id="UP000294963"/>
    </source>
</evidence>
<dbReference type="NCBIfam" id="NF045613">
    <property type="entry name" value="PA1571_fam"/>
    <property type="match status" value="1"/>
</dbReference>
<dbReference type="EMBL" id="SLVJ01000015">
    <property type="protein sequence ID" value="TCM65221.1"/>
    <property type="molecule type" value="Genomic_DNA"/>
</dbReference>
<evidence type="ECO:0000313" key="1">
    <source>
        <dbReference type="EMBL" id="TCM65221.1"/>
    </source>
</evidence>
<dbReference type="InterPro" id="IPR054635">
    <property type="entry name" value="PA1571-like"/>
</dbReference>
<sequence length="57" mass="6497">MNLGETITTRGLKYVLESQNKNTCVMLDDNGKEIQITKDMVVSVCHQLLNQCRNIKN</sequence>
<dbReference type="AlphaFoldDB" id="A0A4R1XQA6"/>
<protein>
    <submittedName>
        <fullName evidence="1">Uncharacterized protein</fullName>
    </submittedName>
</protein>
<accession>A0A4R1XQA6</accession>
<name>A0A4R1XQA6_ACICA</name>